<evidence type="ECO:0000259" key="14">
    <source>
        <dbReference type="Pfam" id="PF03443"/>
    </source>
</evidence>
<feature type="region of interest" description="Disordered" evidence="12">
    <location>
        <begin position="280"/>
        <end position="357"/>
    </location>
</feature>
<feature type="signal peptide" evidence="13">
    <location>
        <begin position="1"/>
        <end position="23"/>
    </location>
</feature>
<evidence type="ECO:0000256" key="7">
    <source>
        <dbReference type="ARBA" id="ARBA00023277"/>
    </source>
</evidence>
<evidence type="ECO:0000256" key="4">
    <source>
        <dbReference type="ARBA" id="ARBA00022729"/>
    </source>
</evidence>
<evidence type="ECO:0000256" key="2">
    <source>
        <dbReference type="ARBA" id="ARBA00004613"/>
    </source>
</evidence>
<comment type="similarity">
    <text evidence="9">Belongs to the polysaccharide monooxygenase AA9 family.</text>
</comment>
<feature type="chain" id="PRO_5042109284" description="lytic cellulose monooxygenase (C4-dehydrogenating)" evidence="13">
    <location>
        <begin position="24"/>
        <end position="396"/>
    </location>
</feature>
<dbReference type="Proteomes" id="UP001187682">
    <property type="component" value="Unassembled WGS sequence"/>
</dbReference>
<comment type="catalytic activity">
    <reaction evidence="10">
        <text>[(1-&gt;4)-beta-D-glucosyl]n+m + reduced acceptor + O2 = 4-dehydro-beta-D-glucosyl-[(1-&gt;4)-beta-D-glucosyl]n-1 + [(1-&gt;4)-beta-D-glucosyl]m + acceptor + H2O.</text>
        <dbReference type="EC" id="1.14.99.56"/>
    </reaction>
</comment>
<dbReference type="EC" id="1.14.99.56" evidence="11"/>
<dbReference type="CDD" id="cd21175">
    <property type="entry name" value="LPMO_AA9"/>
    <property type="match status" value="1"/>
</dbReference>
<evidence type="ECO:0000256" key="12">
    <source>
        <dbReference type="SAM" id="MobiDB-lite"/>
    </source>
</evidence>
<reference evidence="15" key="1">
    <citation type="submission" date="2018-03" db="EMBL/GenBank/DDBJ databases">
        <authorList>
            <person name="Guldener U."/>
        </authorList>
    </citation>
    <scope>NUCLEOTIDE SEQUENCE</scope>
</reference>
<evidence type="ECO:0000256" key="10">
    <source>
        <dbReference type="ARBA" id="ARBA00045077"/>
    </source>
</evidence>
<comment type="caution">
    <text evidence="15">The sequence shown here is derived from an EMBL/GenBank/DDBJ whole genome shotgun (WGS) entry which is preliminary data.</text>
</comment>
<dbReference type="PANTHER" id="PTHR33353:SF34">
    <property type="entry name" value="ENDO-BETA-1,4-GLUCANASE D"/>
    <property type="match status" value="1"/>
</dbReference>
<evidence type="ECO:0000256" key="9">
    <source>
        <dbReference type="ARBA" id="ARBA00044502"/>
    </source>
</evidence>
<dbReference type="Gene3D" id="2.70.50.70">
    <property type="match status" value="1"/>
</dbReference>
<evidence type="ECO:0000313" key="16">
    <source>
        <dbReference type="Proteomes" id="UP001187682"/>
    </source>
</evidence>
<feature type="compositionally biased region" description="Acidic residues" evidence="12">
    <location>
        <begin position="291"/>
        <end position="311"/>
    </location>
</feature>
<keyword evidence="7" id="KW-0119">Carbohydrate metabolism</keyword>
<evidence type="ECO:0000256" key="8">
    <source>
        <dbReference type="ARBA" id="ARBA00023326"/>
    </source>
</evidence>
<organism evidence="15 16">
    <name type="scientific">Cephalotrichum gorgonifer</name>
    <dbReference type="NCBI Taxonomy" id="2041049"/>
    <lineage>
        <taxon>Eukaryota</taxon>
        <taxon>Fungi</taxon>
        <taxon>Dikarya</taxon>
        <taxon>Ascomycota</taxon>
        <taxon>Pezizomycotina</taxon>
        <taxon>Sordariomycetes</taxon>
        <taxon>Hypocreomycetidae</taxon>
        <taxon>Microascales</taxon>
        <taxon>Microascaceae</taxon>
        <taxon>Cephalotrichum</taxon>
    </lineage>
</organism>
<dbReference type="InterPro" id="IPR049892">
    <property type="entry name" value="AA9"/>
</dbReference>
<name>A0AAE8N1Y7_9PEZI</name>
<keyword evidence="3" id="KW-0964">Secreted</keyword>
<evidence type="ECO:0000256" key="11">
    <source>
        <dbReference type="ARBA" id="ARBA00047174"/>
    </source>
</evidence>
<keyword evidence="16" id="KW-1185">Reference proteome</keyword>
<keyword evidence="6" id="KW-1015">Disulfide bond</keyword>
<protein>
    <recommendedName>
        <fullName evidence="11">lytic cellulose monooxygenase (C4-dehydrogenating)</fullName>
        <ecNumber evidence="11">1.14.99.56</ecNumber>
    </recommendedName>
</protein>
<comment type="subcellular location">
    <subcellularLocation>
        <location evidence="2">Secreted</location>
    </subcellularLocation>
</comment>
<sequence length="396" mass="41496">MVLIRAVPVGLVGVLLFAFRAHAHGIADGLAVYPKGGSGGTYYKGYNPSMQFQSPPPDVVGWSTPDDLQNTFVAPSAFSSPDIICHLGATPAALAVPVTAGDDIGIHWDTWPDSHKGPIIDSLANCHGPCQDVDKTKLKFFEIGREAVINAASDLWAPNVLIQNGLTWFVHIPEGIEPGNYVLRHEIIALHAAGGVGGAQNYPFCFTLAVTSAGSDSPEGLGVQEYYDEAEVGIVWDLFGKSPADYVIPGPANNLYSGAVAASQRKPSITATGTGIVTLDVAALPEKTPTETEEPAAEETTAEEATTEEPVEVPSPTEAPEAEATTVDEPRETSSAAEGKEAMETPPAAPEETSKAVGGDIGAGLVVYSTIYVTTRVTVTEHNTTTLYATVTTARP</sequence>
<dbReference type="EMBL" id="ONZQ02000009">
    <property type="protein sequence ID" value="SPO03964.1"/>
    <property type="molecule type" value="Genomic_DNA"/>
</dbReference>
<evidence type="ECO:0000256" key="3">
    <source>
        <dbReference type="ARBA" id="ARBA00022525"/>
    </source>
</evidence>
<proteinExistence type="inferred from homology"/>
<keyword evidence="8" id="KW-0624">Polysaccharide degradation</keyword>
<dbReference type="InterPro" id="IPR005103">
    <property type="entry name" value="AA9_LPMO"/>
</dbReference>
<comment type="cofactor">
    <cofactor evidence="1">
        <name>Cu(2+)</name>
        <dbReference type="ChEBI" id="CHEBI:29036"/>
    </cofactor>
</comment>
<accession>A0AAE8N1Y7</accession>
<evidence type="ECO:0000313" key="15">
    <source>
        <dbReference type="EMBL" id="SPO03964.1"/>
    </source>
</evidence>
<evidence type="ECO:0000256" key="6">
    <source>
        <dbReference type="ARBA" id="ARBA00023157"/>
    </source>
</evidence>
<feature type="domain" description="Auxiliary Activity family 9 catalytic" evidence="14">
    <location>
        <begin position="39"/>
        <end position="240"/>
    </location>
</feature>
<dbReference type="PANTHER" id="PTHR33353">
    <property type="entry name" value="PUTATIVE (AFU_ORTHOLOGUE AFUA_1G12560)-RELATED"/>
    <property type="match status" value="1"/>
</dbReference>
<feature type="compositionally biased region" description="Low complexity" evidence="12">
    <location>
        <begin position="312"/>
        <end position="327"/>
    </location>
</feature>
<evidence type="ECO:0000256" key="5">
    <source>
        <dbReference type="ARBA" id="ARBA00023001"/>
    </source>
</evidence>
<keyword evidence="4 13" id="KW-0732">Signal</keyword>
<keyword evidence="5" id="KW-0136">Cellulose degradation</keyword>
<dbReference type="GO" id="GO:0030245">
    <property type="term" value="P:cellulose catabolic process"/>
    <property type="evidence" value="ECO:0007669"/>
    <property type="project" value="UniProtKB-KW"/>
</dbReference>
<dbReference type="Pfam" id="PF03443">
    <property type="entry name" value="AA9"/>
    <property type="match status" value="1"/>
</dbReference>
<evidence type="ECO:0000256" key="13">
    <source>
        <dbReference type="SAM" id="SignalP"/>
    </source>
</evidence>
<evidence type="ECO:0000256" key="1">
    <source>
        <dbReference type="ARBA" id="ARBA00001973"/>
    </source>
</evidence>
<gene>
    <name evidence="15" type="ORF">DNG_06647</name>
</gene>
<feature type="compositionally biased region" description="Basic and acidic residues" evidence="12">
    <location>
        <begin position="328"/>
        <end position="343"/>
    </location>
</feature>
<dbReference type="AlphaFoldDB" id="A0AAE8N1Y7"/>
<dbReference type="GO" id="GO:0005576">
    <property type="term" value="C:extracellular region"/>
    <property type="evidence" value="ECO:0007669"/>
    <property type="project" value="UniProtKB-SubCell"/>
</dbReference>